<organism evidence="2 3">
    <name type="scientific">Candidatus Nitrospira nitrificans</name>
    <dbReference type="NCBI Taxonomy" id="1742973"/>
    <lineage>
        <taxon>Bacteria</taxon>
        <taxon>Pseudomonadati</taxon>
        <taxon>Nitrospirota</taxon>
        <taxon>Nitrospiria</taxon>
        <taxon>Nitrospirales</taxon>
        <taxon>Nitrospiraceae</taxon>
        <taxon>Nitrospira</taxon>
    </lineage>
</organism>
<feature type="compositionally biased region" description="Basic and acidic residues" evidence="1">
    <location>
        <begin position="13"/>
        <end position="24"/>
    </location>
</feature>
<sequence length="306" mass="34338">MPKRPGLSPGAAHEVKDHREREADPSPVDSEGLHTRFIAMELEYVMDTHSTTDTPTREELNAELLEVPEPPEQPESPPPPGFEANVEVALRHVKGRRGGDLVGILLVGSGARKALTLHSDIDVIALVKGEADSHEILRVGDRLADIRYHGYHAVEEDLAYSLRLPSLLRKARILYDHDGLCAKLLEKVHHRFRQGPPPASINEQIRLKAECYHLLGKTQDLVDKPGTAHYLLTLFYEDCISAFFRLRGFWLVAPVDIHRFMFSRDPALADLAGQFLTATTLTDRLNFGRQFADLLFKDVPNPARID</sequence>
<proteinExistence type="predicted"/>
<dbReference type="Proteomes" id="UP000198736">
    <property type="component" value="Unassembled WGS sequence"/>
</dbReference>
<evidence type="ECO:0008006" key="4">
    <source>
        <dbReference type="Google" id="ProtNLM"/>
    </source>
</evidence>
<gene>
    <name evidence="2" type="ORF">COMA2_120018</name>
</gene>
<dbReference type="STRING" id="1742973.COMA2_120018"/>
<dbReference type="Gene3D" id="3.30.460.10">
    <property type="entry name" value="Beta Polymerase, domain 2"/>
    <property type="match status" value="1"/>
</dbReference>
<dbReference type="InterPro" id="IPR043519">
    <property type="entry name" value="NT_sf"/>
</dbReference>
<accession>A0A0S4L872</accession>
<evidence type="ECO:0000256" key="1">
    <source>
        <dbReference type="SAM" id="MobiDB-lite"/>
    </source>
</evidence>
<feature type="region of interest" description="Disordered" evidence="1">
    <location>
        <begin position="1"/>
        <end position="33"/>
    </location>
</feature>
<dbReference type="AlphaFoldDB" id="A0A0S4L872"/>
<keyword evidence="3" id="KW-1185">Reference proteome</keyword>
<dbReference type="SUPFAM" id="SSF81301">
    <property type="entry name" value="Nucleotidyltransferase"/>
    <property type="match status" value="1"/>
</dbReference>
<reference evidence="3" key="1">
    <citation type="submission" date="2015-10" db="EMBL/GenBank/DDBJ databases">
        <authorList>
            <person name="Luecker S."/>
            <person name="Luecker S."/>
        </authorList>
    </citation>
    <scope>NUCLEOTIDE SEQUENCE [LARGE SCALE GENOMIC DNA]</scope>
</reference>
<evidence type="ECO:0000313" key="3">
    <source>
        <dbReference type="Proteomes" id="UP000198736"/>
    </source>
</evidence>
<protein>
    <recommendedName>
        <fullName evidence="4">Polymerase nucleotidyl transferase domain-containing protein</fullName>
    </recommendedName>
</protein>
<evidence type="ECO:0000313" key="2">
    <source>
        <dbReference type="EMBL" id="CUS33006.1"/>
    </source>
</evidence>
<dbReference type="EMBL" id="CZPZ01000004">
    <property type="protein sequence ID" value="CUS33006.1"/>
    <property type="molecule type" value="Genomic_DNA"/>
</dbReference>
<name>A0A0S4L872_9BACT</name>